<evidence type="ECO:0000256" key="5">
    <source>
        <dbReference type="ARBA" id="ARBA00022750"/>
    </source>
</evidence>
<evidence type="ECO:0000256" key="1">
    <source>
        <dbReference type="ARBA" id="ARBA00006139"/>
    </source>
</evidence>
<comment type="function">
    <text evidence="9 10">This protein specifically catalyzes the removal of signal peptides from prolipoproteins.</text>
</comment>
<keyword evidence="3 9" id="KW-0645">Protease</keyword>
<dbReference type="PANTHER" id="PTHR33695">
    <property type="entry name" value="LIPOPROTEIN SIGNAL PEPTIDASE"/>
    <property type="match status" value="1"/>
</dbReference>
<comment type="similarity">
    <text evidence="1 9 11">Belongs to the peptidase A8 family.</text>
</comment>
<comment type="catalytic activity">
    <reaction evidence="9 10">
        <text>Release of signal peptides from bacterial membrane prolipoproteins. Hydrolyzes -Xaa-Yaa-Zaa-|-(S,diacylglyceryl)Cys-, in which Xaa is hydrophobic (preferably Leu), and Yaa (Ala or Ser) and Zaa (Gly or Ala) have small, neutral side chains.</text>
        <dbReference type="EC" id="3.4.23.36"/>
    </reaction>
</comment>
<feature type="transmembrane region" description="Helical" evidence="9">
    <location>
        <begin position="69"/>
        <end position="89"/>
    </location>
</feature>
<evidence type="ECO:0000256" key="6">
    <source>
        <dbReference type="ARBA" id="ARBA00022801"/>
    </source>
</evidence>
<protein>
    <recommendedName>
        <fullName evidence="9">Lipoprotein signal peptidase</fullName>
        <ecNumber evidence="9">3.4.23.36</ecNumber>
    </recommendedName>
    <alternativeName>
        <fullName evidence="9">Prolipoprotein signal peptidase</fullName>
    </alternativeName>
    <alternativeName>
        <fullName evidence="9">Signal peptidase II</fullName>
        <shortName evidence="9">SPase II</shortName>
    </alternativeName>
</protein>
<dbReference type="EC" id="3.4.23.36" evidence="9"/>
<evidence type="ECO:0000256" key="8">
    <source>
        <dbReference type="ARBA" id="ARBA00023136"/>
    </source>
</evidence>
<dbReference type="EMBL" id="JBHUON010000015">
    <property type="protein sequence ID" value="MFD2865620.1"/>
    <property type="molecule type" value="Genomic_DNA"/>
</dbReference>
<evidence type="ECO:0000256" key="7">
    <source>
        <dbReference type="ARBA" id="ARBA00022989"/>
    </source>
</evidence>
<dbReference type="PRINTS" id="PR00781">
    <property type="entry name" value="LIPOSIGPTASE"/>
</dbReference>
<evidence type="ECO:0000256" key="9">
    <source>
        <dbReference type="HAMAP-Rule" id="MF_00161"/>
    </source>
</evidence>
<name>A0ABW5XT36_9SPHI</name>
<evidence type="ECO:0000256" key="2">
    <source>
        <dbReference type="ARBA" id="ARBA00022475"/>
    </source>
</evidence>
<keyword evidence="5 9" id="KW-0064">Aspartyl protease</keyword>
<dbReference type="Proteomes" id="UP001597601">
    <property type="component" value="Unassembled WGS sequence"/>
</dbReference>
<dbReference type="PANTHER" id="PTHR33695:SF1">
    <property type="entry name" value="LIPOPROTEIN SIGNAL PEPTIDASE"/>
    <property type="match status" value="1"/>
</dbReference>
<evidence type="ECO:0000256" key="4">
    <source>
        <dbReference type="ARBA" id="ARBA00022692"/>
    </source>
</evidence>
<comment type="pathway">
    <text evidence="9">Protein modification; lipoprotein biosynthesis (signal peptide cleavage).</text>
</comment>
<accession>A0ABW5XT36</accession>
<dbReference type="GO" id="GO:0004190">
    <property type="term" value="F:aspartic-type endopeptidase activity"/>
    <property type="evidence" value="ECO:0007669"/>
    <property type="project" value="UniProtKB-EC"/>
</dbReference>
<comment type="caution">
    <text evidence="9">Lacks conserved residue(s) required for the propagation of feature annotation.</text>
</comment>
<dbReference type="InterPro" id="IPR001872">
    <property type="entry name" value="Peptidase_A8"/>
</dbReference>
<dbReference type="Pfam" id="PF01252">
    <property type="entry name" value="Peptidase_A8"/>
    <property type="match status" value="1"/>
</dbReference>
<evidence type="ECO:0000256" key="11">
    <source>
        <dbReference type="RuleBase" id="RU004181"/>
    </source>
</evidence>
<comment type="caution">
    <text evidence="12">The sequence shown here is derived from an EMBL/GenBank/DDBJ whole genome shotgun (WGS) entry which is preliminary data.</text>
</comment>
<evidence type="ECO:0000256" key="10">
    <source>
        <dbReference type="RuleBase" id="RU000594"/>
    </source>
</evidence>
<keyword evidence="13" id="KW-1185">Reference proteome</keyword>
<keyword evidence="4 9" id="KW-0812">Transmembrane</keyword>
<keyword evidence="7 9" id="KW-1133">Transmembrane helix</keyword>
<keyword evidence="6 9" id="KW-0378">Hydrolase</keyword>
<keyword evidence="8 9" id="KW-0472">Membrane</keyword>
<feature type="active site" evidence="9">
    <location>
        <position position="127"/>
    </location>
</feature>
<dbReference type="RefSeq" id="WP_377128271.1">
    <property type="nucleotide sequence ID" value="NZ_JBHUHN010000001.1"/>
</dbReference>
<dbReference type="NCBIfam" id="TIGR00077">
    <property type="entry name" value="lspA"/>
    <property type="match status" value="1"/>
</dbReference>
<feature type="transmembrane region" description="Helical" evidence="9">
    <location>
        <begin position="101"/>
        <end position="120"/>
    </location>
</feature>
<keyword evidence="2 9" id="KW-1003">Cell membrane</keyword>
<evidence type="ECO:0000313" key="13">
    <source>
        <dbReference type="Proteomes" id="UP001597601"/>
    </source>
</evidence>
<comment type="subcellular location">
    <subcellularLocation>
        <location evidence="9">Cell membrane</location>
        <topology evidence="9">Multi-pass membrane protein</topology>
    </subcellularLocation>
</comment>
<proteinExistence type="inferred from homology"/>
<sequence length="172" mass="19807">MTKETRVKVIWFCLACLAFIGLDRVTKQWAKDHLMFREPKVYWNNFFRFEYVENTGAALSLGDSLPQPWSFWLLSIIPLAVMIALFVYVMREIGNFTNFKLFCFSMIIAGGLGNIIDRIIYDRRVTDFMNIGVGDIRTGIFNVADVWITSGVIGLFIIYNSKNKGLLKPDKN</sequence>
<evidence type="ECO:0000313" key="12">
    <source>
        <dbReference type="EMBL" id="MFD2865620.1"/>
    </source>
</evidence>
<dbReference type="HAMAP" id="MF_00161">
    <property type="entry name" value="LspA"/>
    <property type="match status" value="1"/>
</dbReference>
<dbReference type="PROSITE" id="PS00855">
    <property type="entry name" value="SPASE_II"/>
    <property type="match status" value="1"/>
</dbReference>
<reference evidence="13" key="1">
    <citation type="journal article" date="2019" name="Int. J. Syst. Evol. Microbiol.">
        <title>The Global Catalogue of Microorganisms (GCM) 10K type strain sequencing project: providing services to taxonomists for standard genome sequencing and annotation.</title>
        <authorList>
            <consortium name="The Broad Institute Genomics Platform"/>
            <consortium name="The Broad Institute Genome Sequencing Center for Infectious Disease"/>
            <person name="Wu L."/>
            <person name="Ma J."/>
        </authorList>
    </citation>
    <scope>NUCLEOTIDE SEQUENCE [LARGE SCALE GENOMIC DNA]</scope>
    <source>
        <strain evidence="13">KCTC 52232</strain>
    </source>
</reference>
<feature type="transmembrane region" description="Helical" evidence="9">
    <location>
        <begin position="140"/>
        <end position="159"/>
    </location>
</feature>
<evidence type="ECO:0000256" key="3">
    <source>
        <dbReference type="ARBA" id="ARBA00022670"/>
    </source>
</evidence>
<organism evidence="12 13">
    <name type="scientific">Mucilaginibacter antarcticus</name>
    <dbReference type="NCBI Taxonomy" id="1855725"/>
    <lineage>
        <taxon>Bacteria</taxon>
        <taxon>Pseudomonadati</taxon>
        <taxon>Bacteroidota</taxon>
        <taxon>Sphingobacteriia</taxon>
        <taxon>Sphingobacteriales</taxon>
        <taxon>Sphingobacteriaceae</taxon>
        <taxon>Mucilaginibacter</taxon>
    </lineage>
</organism>
<feature type="active site" evidence="9">
    <location>
        <position position="145"/>
    </location>
</feature>
<gene>
    <name evidence="9 12" type="primary">lspA</name>
    <name evidence="12" type="ORF">ACFSYC_13045</name>
</gene>